<organism evidence="3 4">
    <name type="scientific">Kribbella yunnanensis</name>
    <dbReference type="NCBI Taxonomy" id="190194"/>
    <lineage>
        <taxon>Bacteria</taxon>
        <taxon>Bacillati</taxon>
        <taxon>Actinomycetota</taxon>
        <taxon>Actinomycetes</taxon>
        <taxon>Propionibacteriales</taxon>
        <taxon>Kribbellaceae</taxon>
        <taxon>Kribbella</taxon>
    </lineage>
</organism>
<proteinExistence type="predicted"/>
<dbReference type="RefSeq" id="WP_344143782.1">
    <property type="nucleotide sequence ID" value="NZ_BAAANF010000001.1"/>
</dbReference>
<keyword evidence="1" id="KW-0472">Membrane</keyword>
<evidence type="ECO:0000259" key="2">
    <source>
        <dbReference type="Pfam" id="PF07811"/>
    </source>
</evidence>
<feature type="transmembrane region" description="Helical" evidence="1">
    <location>
        <begin position="12"/>
        <end position="31"/>
    </location>
</feature>
<sequence length="135" mass="13848">MFARVREDRGATAVEFALLLPMLLLIVMGIVDFGRMLNAQQTLTQAAREGARLVALGQPNVSSRTQAAATGLSPVGVAISSSCPTGAGPASNGSVQTSYSFQFTPGLGYLVSFFGGSGMSGQVTLTAQGVMPCET</sequence>
<comment type="caution">
    <text evidence="3">The sequence shown here is derived from an EMBL/GenBank/DDBJ whole genome shotgun (WGS) entry which is preliminary data.</text>
</comment>
<dbReference type="EMBL" id="BAAANF010000001">
    <property type="protein sequence ID" value="GAA1662949.1"/>
    <property type="molecule type" value="Genomic_DNA"/>
</dbReference>
<protein>
    <recommendedName>
        <fullName evidence="2">TadE-like domain-containing protein</fullName>
    </recommendedName>
</protein>
<evidence type="ECO:0000313" key="3">
    <source>
        <dbReference type="EMBL" id="GAA1662949.1"/>
    </source>
</evidence>
<reference evidence="3 4" key="1">
    <citation type="journal article" date="2019" name="Int. J. Syst. Evol. Microbiol.">
        <title>The Global Catalogue of Microorganisms (GCM) 10K type strain sequencing project: providing services to taxonomists for standard genome sequencing and annotation.</title>
        <authorList>
            <consortium name="The Broad Institute Genomics Platform"/>
            <consortium name="The Broad Institute Genome Sequencing Center for Infectious Disease"/>
            <person name="Wu L."/>
            <person name="Ma J."/>
        </authorList>
    </citation>
    <scope>NUCLEOTIDE SEQUENCE [LARGE SCALE GENOMIC DNA]</scope>
    <source>
        <strain evidence="3 4">JCM 14307</strain>
    </source>
</reference>
<dbReference type="InterPro" id="IPR012495">
    <property type="entry name" value="TadE-like_dom"/>
</dbReference>
<evidence type="ECO:0000313" key="4">
    <source>
        <dbReference type="Proteomes" id="UP001500280"/>
    </source>
</evidence>
<feature type="domain" description="TadE-like" evidence="2">
    <location>
        <begin position="10"/>
        <end position="52"/>
    </location>
</feature>
<dbReference type="Pfam" id="PF07811">
    <property type="entry name" value="TadE"/>
    <property type="match status" value="1"/>
</dbReference>
<dbReference type="Proteomes" id="UP001500280">
    <property type="component" value="Unassembled WGS sequence"/>
</dbReference>
<evidence type="ECO:0000256" key="1">
    <source>
        <dbReference type="SAM" id="Phobius"/>
    </source>
</evidence>
<gene>
    <name evidence="3" type="ORF">GCM10009745_00690</name>
</gene>
<keyword evidence="1" id="KW-1133">Transmembrane helix</keyword>
<keyword evidence="4" id="KW-1185">Reference proteome</keyword>
<accession>A0ABN2G050</accession>
<keyword evidence="1" id="KW-0812">Transmembrane</keyword>
<name>A0ABN2G050_9ACTN</name>